<keyword evidence="4 7" id="KW-0472">Membrane</keyword>
<evidence type="ECO:0000256" key="4">
    <source>
        <dbReference type="ARBA" id="ARBA00023136"/>
    </source>
</evidence>
<keyword evidence="1 7" id="KW-1003">Cell membrane</keyword>
<comment type="subcellular location">
    <subcellularLocation>
        <location evidence="7">Cell membrane</location>
    </subcellularLocation>
    <subcellularLocation>
        <location evidence="7">Bacterial flagellum basal body</location>
    </subcellularLocation>
</comment>
<comment type="caution">
    <text evidence="8">The sequence shown here is derived from an EMBL/GenBank/DDBJ whole genome shotgun (WGS) entry which is preliminary data.</text>
</comment>
<reference evidence="8 9" key="1">
    <citation type="submission" date="2019-02" db="EMBL/GenBank/DDBJ databases">
        <title>Genomic Encyclopedia of Type Strains, Phase IV (KMG-IV): sequencing the most valuable type-strain genomes for metagenomic binning, comparative biology and taxonomic classification.</title>
        <authorList>
            <person name="Goeker M."/>
        </authorList>
    </citation>
    <scope>NUCLEOTIDE SEQUENCE [LARGE SCALE GENOMIC DNA]</scope>
    <source>
        <strain evidence="8 9">K24</strain>
    </source>
</reference>
<comment type="similarity">
    <text evidence="6 7">Belongs to the FliO/MopB family.</text>
</comment>
<sequence length="111" mass="11654">MISPGSTLQTVLALAAVLALIMACAWLLRRVQRPQAGGANPLRLRGQLMVGPRERVVLVEVAGQWIVAGVSAGSVRPLAVLPRPDDAPPAESAAAAPLPDFRTLLARFGKQ</sequence>
<proteinExistence type="inferred from homology"/>
<keyword evidence="8" id="KW-0966">Cell projection</keyword>
<dbReference type="PANTHER" id="PTHR38766">
    <property type="entry name" value="FLAGELLAR PROTEIN FLIO"/>
    <property type="match status" value="1"/>
</dbReference>
<keyword evidence="8" id="KW-0969">Cilium</keyword>
<dbReference type="InterPro" id="IPR052205">
    <property type="entry name" value="FliO/MopB"/>
</dbReference>
<protein>
    <recommendedName>
        <fullName evidence="7">Flagellar protein</fullName>
    </recommendedName>
</protein>
<name>A0A4Q7N9K8_9BURK</name>
<evidence type="ECO:0000256" key="2">
    <source>
        <dbReference type="ARBA" id="ARBA00022692"/>
    </source>
</evidence>
<dbReference type="GO" id="GO:0044781">
    <property type="term" value="P:bacterial-type flagellum organization"/>
    <property type="evidence" value="ECO:0007669"/>
    <property type="project" value="UniProtKB-UniRule"/>
</dbReference>
<feature type="transmembrane region" description="Helical" evidence="7">
    <location>
        <begin position="6"/>
        <end position="28"/>
    </location>
</feature>
<dbReference type="OrthoDB" id="9182371at2"/>
<dbReference type="GO" id="GO:0005886">
    <property type="term" value="C:plasma membrane"/>
    <property type="evidence" value="ECO:0007669"/>
    <property type="project" value="UniProtKB-SubCell"/>
</dbReference>
<evidence type="ECO:0000313" key="8">
    <source>
        <dbReference type="EMBL" id="RZS78694.1"/>
    </source>
</evidence>
<dbReference type="InterPro" id="IPR022781">
    <property type="entry name" value="Flagellar_biosynth_FliO"/>
</dbReference>
<evidence type="ECO:0000256" key="7">
    <source>
        <dbReference type="RuleBase" id="RU362064"/>
    </source>
</evidence>
<dbReference type="EMBL" id="SGXC01000003">
    <property type="protein sequence ID" value="RZS78694.1"/>
    <property type="molecule type" value="Genomic_DNA"/>
</dbReference>
<evidence type="ECO:0000256" key="1">
    <source>
        <dbReference type="ARBA" id="ARBA00022475"/>
    </source>
</evidence>
<keyword evidence="3 7" id="KW-1133">Transmembrane helix</keyword>
<evidence type="ECO:0000313" key="9">
    <source>
        <dbReference type="Proteomes" id="UP000292445"/>
    </source>
</evidence>
<accession>A0A4Q7N9K8</accession>
<dbReference type="Pfam" id="PF04347">
    <property type="entry name" value="FliO"/>
    <property type="match status" value="1"/>
</dbReference>
<dbReference type="RefSeq" id="WP_130361604.1">
    <property type="nucleotide sequence ID" value="NZ_SGXC01000003.1"/>
</dbReference>
<dbReference type="Proteomes" id="UP000292445">
    <property type="component" value="Unassembled WGS sequence"/>
</dbReference>
<dbReference type="GO" id="GO:0009425">
    <property type="term" value="C:bacterial-type flagellum basal body"/>
    <property type="evidence" value="ECO:0007669"/>
    <property type="project" value="UniProtKB-SubCell"/>
</dbReference>
<dbReference type="AlphaFoldDB" id="A0A4Q7N9K8"/>
<gene>
    <name evidence="8" type="ORF">EV675_5351</name>
</gene>
<dbReference type="NCBIfam" id="TIGR03500">
    <property type="entry name" value="FliO_TIGR"/>
    <property type="match status" value="1"/>
</dbReference>
<evidence type="ECO:0000256" key="5">
    <source>
        <dbReference type="ARBA" id="ARBA00023143"/>
    </source>
</evidence>
<organism evidence="8 9">
    <name type="scientific">Pigmentiphaga kullae</name>
    <dbReference type="NCBI Taxonomy" id="151784"/>
    <lineage>
        <taxon>Bacteria</taxon>
        <taxon>Pseudomonadati</taxon>
        <taxon>Pseudomonadota</taxon>
        <taxon>Betaproteobacteria</taxon>
        <taxon>Burkholderiales</taxon>
        <taxon>Alcaligenaceae</taxon>
        <taxon>Pigmentiphaga</taxon>
    </lineage>
</organism>
<keyword evidence="8" id="KW-0282">Flagellum</keyword>
<dbReference type="PANTHER" id="PTHR38766:SF1">
    <property type="entry name" value="FLAGELLAR PROTEIN FLIO"/>
    <property type="match status" value="1"/>
</dbReference>
<keyword evidence="2 7" id="KW-0812">Transmembrane</keyword>
<keyword evidence="5 7" id="KW-0975">Bacterial flagellum</keyword>
<evidence type="ECO:0000256" key="3">
    <source>
        <dbReference type="ARBA" id="ARBA00022989"/>
    </source>
</evidence>
<evidence type="ECO:0000256" key="6">
    <source>
        <dbReference type="ARBA" id="ARBA00037937"/>
    </source>
</evidence>
<keyword evidence="9" id="KW-1185">Reference proteome</keyword>